<keyword evidence="2" id="KW-0472">Membrane</keyword>
<keyword evidence="4" id="KW-1185">Reference proteome</keyword>
<keyword evidence="3" id="KW-0808">Transferase</keyword>
<feature type="transmembrane region" description="Helical" evidence="2">
    <location>
        <begin position="12"/>
        <end position="36"/>
    </location>
</feature>
<dbReference type="AlphaFoldDB" id="A0A7Y9DV69"/>
<feature type="compositionally biased region" description="Low complexity" evidence="1">
    <location>
        <begin position="377"/>
        <end position="396"/>
    </location>
</feature>
<evidence type="ECO:0000256" key="1">
    <source>
        <dbReference type="SAM" id="MobiDB-lite"/>
    </source>
</evidence>
<evidence type="ECO:0000256" key="2">
    <source>
        <dbReference type="SAM" id="Phobius"/>
    </source>
</evidence>
<dbReference type="RefSeq" id="WP_179793825.1">
    <property type="nucleotide sequence ID" value="NZ_BAABHP010000007.1"/>
</dbReference>
<comment type="caution">
    <text evidence="3">The sequence shown here is derived from an EMBL/GenBank/DDBJ whole genome shotgun (WGS) entry which is preliminary data.</text>
</comment>
<feature type="transmembrane region" description="Helical" evidence="2">
    <location>
        <begin position="42"/>
        <end position="63"/>
    </location>
</feature>
<reference evidence="3 4" key="1">
    <citation type="submission" date="2020-07" db="EMBL/GenBank/DDBJ databases">
        <title>Sequencing the genomes of 1000 actinobacteria strains.</title>
        <authorList>
            <person name="Klenk H.-P."/>
        </authorList>
    </citation>
    <scope>NUCLEOTIDE SEQUENCE [LARGE SCALE GENOMIC DNA]</scope>
    <source>
        <strain evidence="3 4">DSM 45772</strain>
    </source>
</reference>
<gene>
    <name evidence="3" type="ORF">BJ983_002193</name>
</gene>
<sequence length="433" mass="44091">MADGDLMTTGGLRALSVAGVVAICLLLAVVAGELALGAAGPVLAPFAGVGLAAAVLAVTGLAAPGDGGRSSGVGRSAVLAAATGDAASLPALATVLREGTRAASADVWLAGGDGLVGRTGERVADLAQLLARPDVDHAHPVLDRPPGSSGAGLRAVLTVGKPGRPVTAADRALVADVADATGLLVRGLARGAELRDRVERVAELARQTGESRRRLGRAREAERRRLAGELADATGDRLVALRRAVDDAGEVLDDGLAPDAADDDRTEAAELARHHLDVARERLEDLLDRFRVIARGVHPAVLRDQGLRAALEEVVADLPRPVHLAGRLPDRLPWEVESGLYYAALAVLSAVPGDDPLEVTLGRAGDRATVEVTRASGAEGADGADVADGAEGTVDPGALADEADRLAALGGALDVDASGLRIRLPVELFPDAR</sequence>
<name>A0A7Y9DV69_9PSEU</name>
<evidence type="ECO:0000313" key="3">
    <source>
        <dbReference type="EMBL" id="NYD36091.1"/>
    </source>
</evidence>
<proteinExistence type="predicted"/>
<keyword evidence="2" id="KW-0812">Transmembrane</keyword>
<dbReference type="Proteomes" id="UP000535890">
    <property type="component" value="Unassembled WGS sequence"/>
</dbReference>
<dbReference type="GO" id="GO:0016301">
    <property type="term" value="F:kinase activity"/>
    <property type="evidence" value="ECO:0007669"/>
    <property type="project" value="UniProtKB-KW"/>
</dbReference>
<organism evidence="3 4">
    <name type="scientific">Actinomycetospora corticicola</name>
    <dbReference type="NCBI Taxonomy" id="663602"/>
    <lineage>
        <taxon>Bacteria</taxon>
        <taxon>Bacillati</taxon>
        <taxon>Actinomycetota</taxon>
        <taxon>Actinomycetes</taxon>
        <taxon>Pseudonocardiales</taxon>
        <taxon>Pseudonocardiaceae</taxon>
        <taxon>Actinomycetospora</taxon>
    </lineage>
</organism>
<keyword evidence="3" id="KW-0418">Kinase</keyword>
<dbReference type="EMBL" id="JACCBN010000001">
    <property type="protein sequence ID" value="NYD36091.1"/>
    <property type="molecule type" value="Genomic_DNA"/>
</dbReference>
<evidence type="ECO:0000313" key="4">
    <source>
        <dbReference type="Proteomes" id="UP000535890"/>
    </source>
</evidence>
<accession>A0A7Y9DV69</accession>
<keyword evidence="2" id="KW-1133">Transmembrane helix</keyword>
<feature type="region of interest" description="Disordered" evidence="1">
    <location>
        <begin position="376"/>
        <end position="396"/>
    </location>
</feature>
<protein>
    <submittedName>
        <fullName evidence="3">Signal transduction histidine kinase</fullName>
    </submittedName>
</protein>